<feature type="region of interest" description="Disordered" evidence="1">
    <location>
        <begin position="141"/>
        <end position="170"/>
    </location>
</feature>
<organism evidence="2">
    <name type="scientific">marine sediment metagenome</name>
    <dbReference type="NCBI Taxonomy" id="412755"/>
    <lineage>
        <taxon>unclassified sequences</taxon>
        <taxon>metagenomes</taxon>
        <taxon>ecological metagenomes</taxon>
    </lineage>
</organism>
<sequence length="170" mass="18905">MPHKPDHVISSRARRRMIGNPEQRLRAFAKKQEAAIAALSPTEQKIVKKSGFATRPQPVRLDTSLAKHFRTSPNFVAFAIRGSEGFKTTRTGIVTSGGLGGLSELVGARGTELARHEVQHQVLAPKNLTFEQEHKIISGKTKPLPVGQEFGQQRVRRKKTRRTIRELGGR</sequence>
<gene>
    <name evidence="2" type="ORF">LCGC14_1760250</name>
</gene>
<dbReference type="EMBL" id="LAZR01016366">
    <property type="protein sequence ID" value="KKM04834.1"/>
    <property type="molecule type" value="Genomic_DNA"/>
</dbReference>
<reference evidence="2" key="1">
    <citation type="journal article" date="2015" name="Nature">
        <title>Complex archaea that bridge the gap between prokaryotes and eukaryotes.</title>
        <authorList>
            <person name="Spang A."/>
            <person name="Saw J.H."/>
            <person name="Jorgensen S.L."/>
            <person name="Zaremba-Niedzwiedzka K."/>
            <person name="Martijn J."/>
            <person name="Lind A.E."/>
            <person name="van Eijk R."/>
            <person name="Schleper C."/>
            <person name="Guy L."/>
            <person name="Ettema T.J."/>
        </authorList>
    </citation>
    <scope>NUCLEOTIDE SEQUENCE</scope>
</reference>
<proteinExistence type="predicted"/>
<evidence type="ECO:0000256" key="1">
    <source>
        <dbReference type="SAM" id="MobiDB-lite"/>
    </source>
</evidence>
<name>A0A0F9H1B7_9ZZZZ</name>
<accession>A0A0F9H1B7</accession>
<comment type="caution">
    <text evidence="2">The sequence shown here is derived from an EMBL/GenBank/DDBJ whole genome shotgun (WGS) entry which is preliminary data.</text>
</comment>
<evidence type="ECO:0000313" key="2">
    <source>
        <dbReference type="EMBL" id="KKM04834.1"/>
    </source>
</evidence>
<dbReference type="AlphaFoldDB" id="A0A0F9H1B7"/>
<protein>
    <submittedName>
        <fullName evidence="2">Uncharacterized protein</fullName>
    </submittedName>
</protein>